<dbReference type="Proteomes" id="UP001304650">
    <property type="component" value="Chromosome"/>
</dbReference>
<protein>
    <submittedName>
        <fullName evidence="9">ABC transporter permease subunit</fullName>
    </submittedName>
</protein>
<dbReference type="PANTHER" id="PTHR43227:SF11">
    <property type="entry name" value="BLL4140 PROTEIN"/>
    <property type="match status" value="1"/>
</dbReference>
<dbReference type="InterPro" id="IPR035906">
    <property type="entry name" value="MetI-like_sf"/>
</dbReference>
<evidence type="ECO:0000256" key="4">
    <source>
        <dbReference type="ARBA" id="ARBA00022692"/>
    </source>
</evidence>
<keyword evidence="3" id="KW-1003">Cell membrane</keyword>
<feature type="transmembrane region" description="Helical" evidence="7">
    <location>
        <begin position="82"/>
        <end position="104"/>
    </location>
</feature>
<dbReference type="CDD" id="cd06261">
    <property type="entry name" value="TM_PBP2"/>
    <property type="match status" value="1"/>
</dbReference>
<feature type="transmembrane region" description="Helical" evidence="7">
    <location>
        <begin position="209"/>
        <end position="229"/>
    </location>
</feature>
<dbReference type="PROSITE" id="PS50928">
    <property type="entry name" value="ABC_TM1"/>
    <property type="match status" value="1"/>
</dbReference>
<name>A0AA96LTX5_9BACL</name>
<feature type="domain" description="ABC transmembrane type-1" evidence="8">
    <location>
        <begin position="76"/>
        <end position="290"/>
    </location>
</feature>
<proteinExistence type="inferred from homology"/>
<evidence type="ECO:0000256" key="5">
    <source>
        <dbReference type="ARBA" id="ARBA00022989"/>
    </source>
</evidence>
<dbReference type="AlphaFoldDB" id="A0AA96LTX5"/>
<dbReference type="PANTHER" id="PTHR43227">
    <property type="entry name" value="BLL4140 PROTEIN"/>
    <property type="match status" value="1"/>
</dbReference>
<keyword evidence="5 7" id="KW-1133">Transmembrane helix</keyword>
<keyword evidence="4 7" id="KW-0812">Transmembrane</keyword>
<evidence type="ECO:0000256" key="3">
    <source>
        <dbReference type="ARBA" id="ARBA00022475"/>
    </source>
</evidence>
<evidence type="ECO:0000256" key="6">
    <source>
        <dbReference type="ARBA" id="ARBA00023136"/>
    </source>
</evidence>
<dbReference type="InterPro" id="IPR000515">
    <property type="entry name" value="MetI-like"/>
</dbReference>
<dbReference type="SUPFAM" id="SSF161098">
    <property type="entry name" value="MetI-like"/>
    <property type="match status" value="1"/>
</dbReference>
<evidence type="ECO:0000313" key="10">
    <source>
        <dbReference type="Proteomes" id="UP001304650"/>
    </source>
</evidence>
<reference evidence="9" key="1">
    <citation type="submission" date="2022-02" db="EMBL/GenBank/DDBJ databases">
        <title>Paenibacillus sp. MBLB1832 Whole Genome Shotgun Sequencing.</title>
        <authorList>
            <person name="Hwang C.Y."/>
            <person name="Cho E.-S."/>
            <person name="Seo M.-J."/>
        </authorList>
    </citation>
    <scope>NUCLEOTIDE SEQUENCE</scope>
    <source>
        <strain evidence="9">MBLB1832</strain>
    </source>
</reference>
<accession>A0AA96LTX5</accession>
<dbReference type="RefSeq" id="WP_314805707.1">
    <property type="nucleotide sequence ID" value="NZ_CP130319.1"/>
</dbReference>
<feature type="transmembrane region" description="Helical" evidence="7">
    <location>
        <begin position="16"/>
        <end position="33"/>
    </location>
</feature>
<feature type="transmembrane region" description="Helical" evidence="7">
    <location>
        <begin position="166"/>
        <end position="188"/>
    </location>
</feature>
<keyword evidence="10" id="KW-1185">Reference proteome</keyword>
<evidence type="ECO:0000256" key="2">
    <source>
        <dbReference type="ARBA" id="ARBA00022448"/>
    </source>
</evidence>
<sequence length="303" mass="34725">MRFLSRLAKDLKKYRVYYMLALPAIIYYFIFSYKPMYGAIIAFKDFKPMKGIWGSPWVGLEHFQTLFHSAFFWDILLNTLKISLYSILFGFPAPIILALLLNEVRHTFVKRTVQSLTYIPHFISLVVICGLIKAFSGSDGLINDLIAWFGGERVSMLLWPEYFRTLYVSSGIWQEVGWGSIIYIAALAAIDVEQYEAARIDGAGRFKQLLHITLPGIKTTIIIMLILRLGHVMGVGYEKIILLYNPNTYSTADVISTYVYRKGVLEFNYSFSAAVGIFNSVIDFTILILANRLAKRWNETSLW</sequence>
<feature type="transmembrane region" description="Helical" evidence="7">
    <location>
        <begin position="116"/>
        <end position="135"/>
    </location>
</feature>
<keyword evidence="6 7" id="KW-0472">Membrane</keyword>
<dbReference type="GO" id="GO:0005886">
    <property type="term" value="C:plasma membrane"/>
    <property type="evidence" value="ECO:0007669"/>
    <property type="project" value="UniProtKB-SubCell"/>
</dbReference>
<evidence type="ECO:0000256" key="1">
    <source>
        <dbReference type="ARBA" id="ARBA00004651"/>
    </source>
</evidence>
<dbReference type="Gene3D" id="1.10.3720.10">
    <property type="entry name" value="MetI-like"/>
    <property type="match status" value="1"/>
</dbReference>
<evidence type="ECO:0000256" key="7">
    <source>
        <dbReference type="RuleBase" id="RU363032"/>
    </source>
</evidence>
<keyword evidence="2 7" id="KW-0813">Transport</keyword>
<gene>
    <name evidence="9" type="ORF">MJB10_17690</name>
</gene>
<dbReference type="GO" id="GO:0055085">
    <property type="term" value="P:transmembrane transport"/>
    <property type="evidence" value="ECO:0007669"/>
    <property type="project" value="InterPro"/>
</dbReference>
<dbReference type="InterPro" id="IPR050809">
    <property type="entry name" value="UgpAE/MalFG_permease"/>
</dbReference>
<evidence type="ECO:0000313" key="9">
    <source>
        <dbReference type="EMBL" id="WNR47097.1"/>
    </source>
</evidence>
<feature type="transmembrane region" description="Helical" evidence="7">
    <location>
        <begin position="269"/>
        <end position="290"/>
    </location>
</feature>
<comment type="subcellular location">
    <subcellularLocation>
        <location evidence="1 7">Cell membrane</location>
        <topology evidence="1 7">Multi-pass membrane protein</topology>
    </subcellularLocation>
</comment>
<dbReference type="KEGG" id="proo:MJB10_17690"/>
<dbReference type="EMBL" id="CP130319">
    <property type="protein sequence ID" value="WNR47097.1"/>
    <property type="molecule type" value="Genomic_DNA"/>
</dbReference>
<dbReference type="Pfam" id="PF00528">
    <property type="entry name" value="BPD_transp_1"/>
    <property type="match status" value="1"/>
</dbReference>
<organism evidence="9 10">
    <name type="scientific">Paenibacillus roseopurpureus</name>
    <dbReference type="NCBI Taxonomy" id="2918901"/>
    <lineage>
        <taxon>Bacteria</taxon>
        <taxon>Bacillati</taxon>
        <taxon>Bacillota</taxon>
        <taxon>Bacilli</taxon>
        <taxon>Bacillales</taxon>
        <taxon>Paenibacillaceae</taxon>
        <taxon>Paenibacillus</taxon>
    </lineage>
</organism>
<comment type="similarity">
    <text evidence="7">Belongs to the binding-protein-dependent transport system permease family.</text>
</comment>
<evidence type="ECO:0000259" key="8">
    <source>
        <dbReference type="PROSITE" id="PS50928"/>
    </source>
</evidence>